<dbReference type="Gramene" id="RZC81877">
    <property type="protein sequence ID" value="RZC81877"/>
    <property type="gene ID" value="C5167_044453"/>
</dbReference>
<gene>
    <name evidence="1" type="ORF">C5167_044453</name>
</gene>
<accession>A0A4Y7LA55</accession>
<protein>
    <submittedName>
        <fullName evidence="1">Uncharacterized protein</fullName>
    </submittedName>
</protein>
<organism evidence="1 2">
    <name type="scientific">Papaver somniferum</name>
    <name type="common">Opium poppy</name>
    <dbReference type="NCBI Taxonomy" id="3469"/>
    <lineage>
        <taxon>Eukaryota</taxon>
        <taxon>Viridiplantae</taxon>
        <taxon>Streptophyta</taxon>
        <taxon>Embryophyta</taxon>
        <taxon>Tracheophyta</taxon>
        <taxon>Spermatophyta</taxon>
        <taxon>Magnoliopsida</taxon>
        <taxon>Ranunculales</taxon>
        <taxon>Papaveraceae</taxon>
        <taxon>Papaveroideae</taxon>
        <taxon>Papaver</taxon>
    </lineage>
</organism>
<dbReference type="Proteomes" id="UP000316621">
    <property type="component" value="Chromosome 10"/>
</dbReference>
<proteinExistence type="predicted"/>
<dbReference type="AlphaFoldDB" id="A0A4Y7LA55"/>
<dbReference type="EMBL" id="CM010724">
    <property type="protein sequence ID" value="RZC81877.1"/>
    <property type="molecule type" value="Genomic_DNA"/>
</dbReference>
<sequence length="122" mass="14181">MKSNLTIWAVQLRRKDGIAEDNKIMRDVDWNDKSNSYARIFSDSSWLNCPGILEGPYISGKYEDGSDIPLPQKFSSYEPWKFILSEAEAEKVDAKRTKISHNASASQNKEIRRRIIFRRLKN</sequence>
<name>A0A4Y7LA55_PAPSO</name>
<keyword evidence="2" id="KW-1185">Reference proteome</keyword>
<evidence type="ECO:0000313" key="1">
    <source>
        <dbReference type="EMBL" id="RZC81877.1"/>
    </source>
</evidence>
<reference evidence="1 2" key="1">
    <citation type="journal article" date="2018" name="Science">
        <title>The opium poppy genome and morphinan production.</title>
        <authorList>
            <person name="Guo L."/>
            <person name="Winzer T."/>
            <person name="Yang X."/>
            <person name="Li Y."/>
            <person name="Ning Z."/>
            <person name="He Z."/>
            <person name="Teodor R."/>
            <person name="Lu Y."/>
            <person name="Bowser T.A."/>
            <person name="Graham I.A."/>
            <person name="Ye K."/>
        </authorList>
    </citation>
    <scope>NUCLEOTIDE SEQUENCE [LARGE SCALE GENOMIC DNA]</scope>
    <source>
        <strain evidence="2">cv. HN1</strain>
        <tissue evidence="1">Leaves</tissue>
    </source>
</reference>
<evidence type="ECO:0000313" key="2">
    <source>
        <dbReference type="Proteomes" id="UP000316621"/>
    </source>
</evidence>